<accession>A0A8G1EAK6</accession>
<dbReference type="KEGG" id="nsm:JO391_13145"/>
<dbReference type="RefSeq" id="WP_220660933.1">
    <property type="nucleotide sequence ID" value="NZ_CP069370.1"/>
</dbReference>
<dbReference type="AlphaFoldDB" id="A0A8G1EAK6"/>
<name>A0A8G1EAK6_9RHOB</name>
<gene>
    <name evidence="2" type="ORF">JO391_13145</name>
</gene>
<evidence type="ECO:0000313" key="3">
    <source>
        <dbReference type="Proteomes" id="UP000826300"/>
    </source>
</evidence>
<dbReference type="Proteomes" id="UP000826300">
    <property type="component" value="Chromosome"/>
</dbReference>
<evidence type="ECO:0000313" key="2">
    <source>
        <dbReference type="EMBL" id="QYZ68710.1"/>
    </source>
</evidence>
<feature type="region of interest" description="Disordered" evidence="1">
    <location>
        <begin position="39"/>
        <end position="59"/>
    </location>
</feature>
<keyword evidence="3" id="KW-1185">Reference proteome</keyword>
<reference evidence="2" key="1">
    <citation type="submission" date="2021-02" db="EMBL/GenBank/DDBJ databases">
        <title>Rhodobacter shimadae sp. nov., an aerobic anoxygenic phototrophic bacterium isolated from a hot spring.</title>
        <authorList>
            <person name="Muramatsu S."/>
            <person name="Haruta S."/>
            <person name="Hirose S."/>
            <person name="Hanada S."/>
        </authorList>
    </citation>
    <scope>NUCLEOTIDE SEQUENCE</scope>
    <source>
        <strain evidence="2">N10</strain>
    </source>
</reference>
<organism evidence="2 3">
    <name type="scientific">Neotabrizicola shimadae</name>
    <dbReference type="NCBI Taxonomy" id="2807096"/>
    <lineage>
        <taxon>Bacteria</taxon>
        <taxon>Pseudomonadati</taxon>
        <taxon>Pseudomonadota</taxon>
        <taxon>Alphaproteobacteria</taxon>
        <taxon>Rhodobacterales</taxon>
        <taxon>Paracoccaceae</taxon>
        <taxon>Neotabrizicola</taxon>
    </lineage>
</organism>
<dbReference type="EMBL" id="CP069370">
    <property type="protein sequence ID" value="QYZ68710.1"/>
    <property type="molecule type" value="Genomic_DNA"/>
</dbReference>
<feature type="compositionally biased region" description="Acidic residues" evidence="1">
    <location>
        <begin position="41"/>
        <end position="50"/>
    </location>
</feature>
<proteinExistence type="predicted"/>
<sequence length="59" mass="6543">MSHDWIFDVLKDLVSYAERNGLPQLARKAEEALQVAADEIAAQDDDDDGSDQGHQGHLH</sequence>
<evidence type="ECO:0000256" key="1">
    <source>
        <dbReference type="SAM" id="MobiDB-lite"/>
    </source>
</evidence>
<protein>
    <submittedName>
        <fullName evidence="2">Uncharacterized protein</fullName>
    </submittedName>
</protein>